<gene>
    <name evidence="3" type="ORF">AVEN_98929_1</name>
</gene>
<feature type="domain" description="Integrase catalytic" evidence="2">
    <location>
        <begin position="163"/>
        <end position="238"/>
    </location>
</feature>
<organism evidence="3 4">
    <name type="scientific">Araneus ventricosus</name>
    <name type="common">Orbweaver spider</name>
    <name type="synonym">Epeira ventricosa</name>
    <dbReference type="NCBI Taxonomy" id="182803"/>
    <lineage>
        <taxon>Eukaryota</taxon>
        <taxon>Metazoa</taxon>
        <taxon>Ecdysozoa</taxon>
        <taxon>Arthropoda</taxon>
        <taxon>Chelicerata</taxon>
        <taxon>Arachnida</taxon>
        <taxon>Araneae</taxon>
        <taxon>Araneomorphae</taxon>
        <taxon>Entelegynae</taxon>
        <taxon>Araneoidea</taxon>
        <taxon>Araneidae</taxon>
        <taxon>Araneus</taxon>
    </lineage>
</organism>
<keyword evidence="4" id="KW-1185">Reference proteome</keyword>
<dbReference type="AlphaFoldDB" id="A0A4Y2LGR0"/>
<dbReference type="OrthoDB" id="422540at2759"/>
<dbReference type="EC" id="2.7.7.49" evidence="1"/>
<protein>
    <recommendedName>
        <fullName evidence="1">RNA-directed DNA polymerase</fullName>
        <ecNumber evidence="1">2.7.7.49</ecNumber>
    </recommendedName>
</protein>
<evidence type="ECO:0000313" key="4">
    <source>
        <dbReference type="Proteomes" id="UP000499080"/>
    </source>
</evidence>
<dbReference type="GO" id="GO:0003964">
    <property type="term" value="F:RNA-directed DNA polymerase activity"/>
    <property type="evidence" value="ECO:0007669"/>
    <property type="project" value="UniProtKB-EC"/>
</dbReference>
<dbReference type="InterPro" id="IPR012337">
    <property type="entry name" value="RNaseH-like_sf"/>
</dbReference>
<evidence type="ECO:0000256" key="1">
    <source>
        <dbReference type="ARBA" id="ARBA00012493"/>
    </source>
</evidence>
<dbReference type="PROSITE" id="PS50994">
    <property type="entry name" value="INTEGRASE"/>
    <property type="match status" value="1"/>
</dbReference>
<dbReference type="Gene3D" id="1.10.340.70">
    <property type="match status" value="1"/>
</dbReference>
<dbReference type="InterPro" id="IPR001584">
    <property type="entry name" value="Integrase_cat-core"/>
</dbReference>
<dbReference type="EMBL" id="BGPR01118319">
    <property type="protein sequence ID" value="GBN12517.1"/>
    <property type="molecule type" value="Genomic_DNA"/>
</dbReference>
<dbReference type="SUPFAM" id="SSF53098">
    <property type="entry name" value="Ribonuclease H-like"/>
    <property type="match status" value="1"/>
</dbReference>
<name>A0A4Y2LGR0_ARAVE</name>
<accession>A0A4Y2LGR0</accession>
<evidence type="ECO:0000259" key="2">
    <source>
        <dbReference type="PROSITE" id="PS50994"/>
    </source>
</evidence>
<dbReference type="PANTHER" id="PTHR37984:SF5">
    <property type="entry name" value="PROTEIN NYNRIN-LIKE"/>
    <property type="match status" value="1"/>
</dbReference>
<evidence type="ECO:0000313" key="3">
    <source>
        <dbReference type="EMBL" id="GBN12517.1"/>
    </source>
</evidence>
<sequence length="238" mass="27109">MRQLANDKVGEEFLKTLWIQRLPKETQANVSVSDVSLDKLAQMADKIIDLSAPQVEETQKPDRGRENLSVFDLQAQVGSLTEQFGGTFCDTLTGKIRPFVPLTQRKEIFETLHGISHPGREATVKLIADRFVWPNIEVDCEKWTKACIPCQRSKIRAHTKSPINNIPVDNERFFHVHLDLIGPLPTSQNDTYCLTMIDRFTRWVEAEPLRNIEAETVAQAFYRVWVSRFGTPGVITSD</sequence>
<dbReference type="PANTHER" id="PTHR37984">
    <property type="entry name" value="PROTEIN CBG26694"/>
    <property type="match status" value="1"/>
</dbReference>
<proteinExistence type="predicted"/>
<dbReference type="Proteomes" id="UP000499080">
    <property type="component" value="Unassembled WGS sequence"/>
</dbReference>
<dbReference type="InterPro" id="IPR036397">
    <property type="entry name" value="RNaseH_sf"/>
</dbReference>
<reference evidence="3 4" key="1">
    <citation type="journal article" date="2019" name="Sci. Rep.">
        <title>Orb-weaving spider Araneus ventricosus genome elucidates the spidroin gene catalogue.</title>
        <authorList>
            <person name="Kono N."/>
            <person name="Nakamura H."/>
            <person name="Ohtoshi R."/>
            <person name="Moran D.A.P."/>
            <person name="Shinohara A."/>
            <person name="Yoshida Y."/>
            <person name="Fujiwara M."/>
            <person name="Mori M."/>
            <person name="Tomita M."/>
            <person name="Arakawa K."/>
        </authorList>
    </citation>
    <scope>NUCLEOTIDE SEQUENCE [LARGE SCALE GENOMIC DNA]</scope>
</reference>
<dbReference type="Pfam" id="PF17921">
    <property type="entry name" value="Integrase_H2C2"/>
    <property type="match status" value="1"/>
</dbReference>
<dbReference type="GO" id="GO:0015074">
    <property type="term" value="P:DNA integration"/>
    <property type="evidence" value="ECO:0007669"/>
    <property type="project" value="InterPro"/>
</dbReference>
<dbReference type="InterPro" id="IPR041588">
    <property type="entry name" value="Integrase_H2C2"/>
</dbReference>
<dbReference type="InterPro" id="IPR050951">
    <property type="entry name" value="Retrovirus_Pol_polyprotein"/>
</dbReference>
<dbReference type="Gene3D" id="3.30.420.10">
    <property type="entry name" value="Ribonuclease H-like superfamily/Ribonuclease H"/>
    <property type="match status" value="1"/>
</dbReference>
<comment type="caution">
    <text evidence="3">The sequence shown here is derived from an EMBL/GenBank/DDBJ whole genome shotgun (WGS) entry which is preliminary data.</text>
</comment>
<dbReference type="GO" id="GO:0003676">
    <property type="term" value="F:nucleic acid binding"/>
    <property type="evidence" value="ECO:0007669"/>
    <property type="project" value="InterPro"/>
</dbReference>